<evidence type="ECO:0000313" key="4">
    <source>
        <dbReference type="EMBL" id="KAH7030078.1"/>
    </source>
</evidence>
<dbReference type="PANTHER" id="PTHR47706">
    <property type="entry name" value="NMRA-LIKE FAMILY PROTEIN"/>
    <property type="match status" value="1"/>
</dbReference>
<dbReference type="Pfam" id="PF05368">
    <property type="entry name" value="NmrA"/>
    <property type="match status" value="1"/>
</dbReference>
<dbReference type="PANTHER" id="PTHR47706:SF10">
    <property type="entry name" value="NMRA-LIKE DOMAIN-CONTAINING PROTEIN"/>
    <property type="match status" value="1"/>
</dbReference>
<evidence type="ECO:0000256" key="2">
    <source>
        <dbReference type="ARBA" id="ARBA00023002"/>
    </source>
</evidence>
<dbReference type="CDD" id="cd05259">
    <property type="entry name" value="PCBER_SDR_a"/>
    <property type="match status" value="1"/>
</dbReference>
<dbReference type="SUPFAM" id="SSF51735">
    <property type="entry name" value="NAD(P)-binding Rossmann-fold domains"/>
    <property type="match status" value="1"/>
</dbReference>
<organism evidence="4 5">
    <name type="scientific">Macrophomina phaseolina</name>
    <dbReference type="NCBI Taxonomy" id="35725"/>
    <lineage>
        <taxon>Eukaryota</taxon>
        <taxon>Fungi</taxon>
        <taxon>Dikarya</taxon>
        <taxon>Ascomycota</taxon>
        <taxon>Pezizomycotina</taxon>
        <taxon>Dothideomycetes</taxon>
        <taxon>Dothideomycetes incertae sedis</taxon>
        <taxon>Botryosphaeriales</taxon>
        <taxon>Botryosphaeriaceae</taxon>
        <taxon>Macrophomina</taxon>
    </lineage>
</organism>
<dbReference type="InterPro" id="IPR051609">
    <property type="entry name" value="NmrA/Isoflavone_reductase-like"/>
</dbReference>
<proteinExistence type="predicted"/>
<keyword evidence="1" id="KW-0521">NADP</keyword>
<dbReference type="InterPro" id="IPR008030">
    <property type="entry name" value="NmrA-like"/>
</dbReference>
<evidence type="ECO:0000256" key="1">
    <source>
        <dbReference type="ARBA" id="ARBA00022857"/>
    </source>
</evidence>
<keyword evidence="5" id="KW-1185">Reference proteome</keyword>
<dbReference type="Proteomes" id="UP000774617">
    <property type="component" value="Unassembled WGS sequence"/>
</dbReference>
<reference evidence="4 5" key="1">
    <citation type="journal article" date="2021" name="Nat. Commun.">
        <title>Genetic determinants of endophytism in the Arabidopsis root mycobiome.</title>
        <authorList>
            <person name="Mesny F."/>
            <person name="Miyauchi S."/>
            <person name="Thiergart T."/>
            <person name="Pickel B."/>
            <person name="Atanasova L."/>
            <person name="Karlsson M."/>
            <person name="Huettel B."/>
            <person name="Barry K.W."/>
            <person name="Haridas S."/>
            <person name="Chen C."/>
            <person name="Bauer D."/>
            <person name="Andreopoulos W."/>
            <person name="Pangilinan J."/>
            <person name="LaButti K."/>
            <person name="Riley R."/>
            <person name="Lipzen A."/>
            <person name="Clum A."/>
            <person name="Drula E."/>
            <person name="Henrissat B."/>
            <person name="Kohler A."/>
            <person name="Grigoriev I.V."/>
            <person name="Martin F.M."/>
            <person name="Hacquard S."/>
        </authorList>
    </citation>
    <scope>NUCLEOTIDE SEQUENCE [LARGE SCALE GENOMIC DNA]</scope>
    <source>
        <strain evidence="4 5">MPI-SDFR-AT-0080</strain>
    </source>
</reference>
<comment type="caution">
    <text evidence="4">The sequence shown here is derived from an EMBL/GenBank/DDBJ whole genome shotgun (WGS) entry which is preliminary data.</text>
</comment>
<dbReference type="InterPro" id="IPR036291">
    <property type="entry name" value="NAD(P)-bd_dom_sf"/>
</dbReference>
<evidence type="ECO:0000259" key="3">
    <source>
        <dbReference type="Pfam" id="PF05368"/>
    </source>
</evidence>
<name>A0ABQ8FVQ9_9PEZI</name>
<dbReference type="Gene3D" id="3.40.50.720">
    <property type="entry name" value="NAD(P)-binding Rossmann-like Domain"/>
    <property type="match status" value="1"/>
</dbReference>
<evidence type="ECO:0000313" key="5">
    <source>
        <dbReference type="Proteomes" id="UP000774617"/>
    </source>
</evidence>
<dbReference type="EMBL" id="JAGTJR010000046">
    <property type="protein sequence ID" value="KAH7030078.1"/>
    <property type="molecule type" value="Genomic_DNA"/>
</dbReference>
<dbReference type="InterPro" id="IPR045312">
    <property type="entry name" value="PCBER-like"/>
</dbReference>
<feature type="domain" description="NmrA-like" evidence="3">
    <location>
        <begin position="4"/>
        <end position="246"/>
    </location>
</feature>
<keyword evidence="2" id="KW-0560">Oxidoreductase</keyword>
<protein>
    <submittedName>
        <fullName evidence="4">Isoflavone reductase family protein</fullName>
    </submittedName>
</protein>
<accession>A0ABQ8FVQ9</accession>
<sequence>MELKNIAIIGAGGNTGRPIIRSLLADTEHQFTITALTRGSYAAPDPRVRVITIPDYTDKPTLTTALRGQHAVLCLLPGGQVKLDAQRILIDACIDAGVRLFFADEFVSNILAPQYMAMPASFVGDKIAVRAYLEEKAREGRICWTALNGGPFFDMWLLGGPAGFDLASKKATIYGTGNNPICWTPLPFIATAVRNILRNPDAFINKPVFVSGVRDLTQNAILEALEAEMGEKFEVGRVDIKKMKEEADELLAKGEVRQAMKGLTLNAQFNEERSAANFWHLVENEKVGVEPVSVREAVRMALALAAVEKD</sequence>
<gene>
    <name evidence="4" type="ORF">B0J12DRAFT_682623</name>
</gene>